<dbReference type="GO" id="GO:0005739">
    <property type="term" value="C:mitochondrion"/>
    <property type="evidence" value="ECO:0007669"/>
    <property type="project" value="TreeGrafter"/>
</dbReference>
<organism evidence="3 4">
    <name type="scientific">Botryobasidium botryosum (strain FD-172 SS1)</name>
    <dbReference type="NCBI Taxonomy" id="930990"/>
    <lineage>
        <taxon>Eukaryota</taxon>
        <taxon>Fungi</taxon>
        <taxon>Dikarya</taxon>
        <taxon>Basidiomycota</taxon>
        <taxon>Agaricomycotina</taxon>
        <taxon>Agaricomycetes</taxon>
        <taxon>Cantharellales</taxon>
        <taxon>Botryobasidiaceae</taxon>
        <taxon>Botryobasidium</taxon>
    </lineage>
</organism>
<feature type="compositionally biased region" description="Low complexity" evidence="1">
    <location>
        <begin position="349"/>
        <end position="367"/>
    </location>
</feature>
<dbReference type="InterPro" id="IPR011032">
    <property type="entry name" value="GroES-like_sf"/>
</dbReference>
<dbReference type="PANTHER" id="PTHR11695:SF294">
    <property type="entry name" value="RETICULON-4-INTERACTING PROTEIN 1, MITOCHONDRIAL"/>
    <property type="match status" value="1"/>
</dbReference>
<sequence length="841" mass="88513">MAKPTLIQVLFGLPTHTYASPSSTVHSPMPPGFYRPLPDPPRTSSSAPRSRPPSMAATATADADDRRASGGSADYGQQPASASACDKEAAITAALSTHVPPVKSLASPSTPSDHDSDPDASDSDADVYFTPLSSPAHSPHASPKSPAQPAFSTMPLGVRPVSDPAPSILSRPSLRSDSPVSDDDISNFSVISSHSTAITSLPASSDHGHPKSLSPPPGSAHILISSHRSRALDKLEGGAPPPVPPNWAKDVRWLVPPGNNWPNRRNTIASSSAASTSSIASASVRRRRHGRNSSMDISYADDGSESIAQLPPPRNTRPPPSRARSCRPKKRMSGILEVDENDENMITIAGSSAGSPRRQRSQSSRRPLSTHSGTSMMSPVVLPSPLGVSDGTTPTVTGYTSLTLPRAAYQPSKHPSRISSQIDITRSGLAQSSMSTISICRGAANTARSRLLTLPFAMSSSALSSSSAGTTASMSKDKTPFHLRSKMPTPLGFTSRTPPPNKVPSTCVLVHVQAVALDTLDAMIIADRAARSDGFGFVPGRSFVGCVIEYGWEVNNVAKGDWVVGLLEFAKCGALSEFVVVDRRRLYPCMPPHALLSLEQLALLPLLGVPAHRAVRTFMSPTPHGTRALVLQAHDGPGALAVQELAGMGVRVTAQVSPDVVDVGSVKSSVPGASAGTGVVERTRAFGAAEVVVREPLAAIEECRDDQFDLVIDTVGGRSVWQACRRVLHATGQFTTLVGDSTSALPTTNAHFKSNLRSLRRAFLKKDRKAIGYMWVSAATEVDHDGEDVRHSLEVVVRMAGEGVVAPVARGAIAFEEAPEAFGPDSSAFLDGGPIVVKVGR</sequence>
<dbReference type="Gene3D" id="3.40.50.720">
    <property type="entry name" value="NAD(P)-binding Rossmann-like Domain"/>
    <property type="match status" value="1"/>
</dbReference>
<feature type="region of interest" description="Disordered" evidence="1">
    <location>
        <begin position="17"/>
        <end position="86"/>
    </location>
</feature>
<feature type="compositionally biased region" description="Low complexity" evidence="1">
    <location>
        <begin position="133"/>
        <end position="150"/>
    </location>
</feature>
<evidence type="ECO:0000313" key="3">
    <source>
        <dbReference type="EMBL" id="KDQ21082.1"/>
    </source>
</evidence>
<dbReference type="OrthoDB" id="201656at2759"/>
<evidence type="ECO:0000313" key="4">
    <source>
        <dbReference type="Proteomes" id="UP000027195"/>
    </source>
</evidence>
<feature type="region of interest" description="Disordered" evidence="1">
    <location>
        <begin position="258"/>
        <end position="393"/>
    </location>
</feature>
<dbReference type="HOGENOM" id="CLU_350964_0_0_1"/>
<dbReference type="InterPro" id="IPR050700">
    <property type="entry name" value="YIM1/Zinc_Alcohol_DH_Fams"/>
</dbReference>
<feature type="region of interest" description="Disordered" evidence="1">
    <location>
        <begin position="199"/>
        <end position="219"/>
    </location>
</feature>
<dbReference type="SUPFAM" id="SSF51735">
    <property type="entry name" value="NAD(P)-binding Rossmann-fold domains"/>
    <property type="match status" value="1"/>
</dbReference>
<feature type="compositionally biased region" description="Low complexity" evidence="1">
    <location>
        <begin position="267"/>
        <end position="283"/>
    </location>
</feature>
<protein>
    <recommendedName>
        <fullName evidence="2">Alcohol dehydrogenase-like N-terminal domain-containing protein</fullName>
    </recommendedName>
</protein>
<proteinExistence type="predicted"/>
<dbReference type="EMBL" id="KL198017">
    <property type="protein sequence ID" value="KDQ21082.1"/>
    <property type="molecule type" value="Genomic_DNA"/>
</dbReference>
<dbReference type="Gene3D" id="3.90.180.10">
    <property type="entry name" value="Medium-chain alcohol dehydrogenases, catalytic domain"/>
    <property type="match status" value="1"/>
</dbReference>
<name>A0A067NAC1_BOTB1</name>
<feature type="region of interest" description="Disordered" evidence="1">
    <location>
        <begin position="100"/>
        <end position="187"/>
    </location>
</feature>
<dbReference type="STRING" id="930990.A0A067NAC1"/>
<accession>A0A067NAC1</accession>
<dbReference type="SUPFAM" id="SSF50129">
    <property type="entry name" value="GroES-like"/>
    <property type="match status" value="1"/>
</dbReference>
<dbReference type="InParanoid" id="A0A067NAC1"/>
<dbReference type="PANTHER" id="PTHR11695">
    <property type="entry name" value="ALCOHOL DEHYDROGENASE RELATED"/>
    <property type="match status" value="1"/>
</dbReference>
<evidence type="ECO:0000256" key="1">
    <source>
        <dbReference type="SAM" id="MobiDB-lite"/>
    </source>
</evidence>
<dbReference type="InterPro" id="IPR013154">
    <property type="entry name" value="ADH-like_N"/>
</dbReference>
<dbReference type="Pfam" id="PF08240">
    <property type="entry name" value="ADH_N"/>
    <property type="match status" value="1"/>
</dbReference>
<gene>
    <name evidence="3" type="ORF">BOTBODRAFT_27083</name>
</gene>
<reference evidence="4" key="1">
    <citation type="journal article" date="2014" name="Proc. Natl. Acad. Sci. U.S.A.">
        <title>Extensive sampling of basidiomycete genomes demonstrates inadequacy of the white-rot/brown-rot paradigm for wood decay fungi.</title>
        <authorList>
            <person name="Riley R."/>
            <person name="Salamov A.A."/>
            <person name="Brown D.W."/>
            <person name="Nagy L.G."/>
            <person name="Floudas D."/>
            <person name="Held B.W."/>
            <person name="Levasseur A."/>
            <person name="Lombard V."/>
            <person name="Morin E."/>
            <person name="Otillar R."/>
            <person name="Lindquist E.A."/>
            <person name="Sun H."/>
            <person name="LaButti K.M."/>
            <person name="Schmutz J."/>
            <person name="Jabbour D."/>
            <person name="Luo H."/>
            <person name="Baker S.E."/>
            <person name="Pisabarro A.G."/>
            <person name="Walton J.D."/>
            <person name="Blanchette R.A."/>
            <person name="Henrissat B."/>
            <person name="Martin F."/>
            <person name="Cullen D."/>
            <person name="Hibbett D.S."/>
            <person name="Grigoriev I.V."/>
        </authorList>
    </citation>
    <scope>NUCLEOTIDE SEQUENCE [LARGE SCALE GENOMIC DNA]</scope>
    <source>
        <strain evidence="4">FD-172 SS1</strain>
    </source>
</reference>
<feature type="domain" description="Alcohol dehydrogenase-like N-terminal" evidence="2">
    <location>
        <begin position="508"/>
        <end position="588"/>
    </location>
</feature>
<keyword evidence="4" id="KW-1185">Reference proteome</keyword>
<feature type="compositionally biased region" description="Pro residues" evidence="1">
    <location>
        <begin position="310"/>
        <end position="321"/>
    </location>
</feature>
<feature type="compositionally biased region" description="Pro residues" evidence="1">
    <location>
        <begin position="28"/>
        <end position="41"/>
    </location>
</feature>
<dbReference type="InterPro" id="IPR036291">
    <property type="entry name" value="NAD(P)-bd_dom_sf"/>
</dbReference>
<dbReference type="Pfam" id="PF13602">
    <property type="entry name" value="ADH_zinc_N_2"/>
    <property type="match status" value="1"/>
</dbReference>
<dbReference type="AlphaFoldDB" id="A0A067NAC1"/>
<dbReference type="Proteomes" id="UP000027195">
    <property type="component" value="Unassembled WGS sequence"/>
</dbReference>
<feature type="compositionally biased region" description="Low complexity" evidence="1">
    <location>
        <begin position="42"/>
        <end position="61"/>
    </location>
</feature>
<evidence type="ECO:0000259" key="2">
    <source>
        <dbReference type="Pfam" id="PF08240"/>
    </source>
</evidence>
<feature type="compositionally biased region" description="Polar residues" evidence="1">
    <location>
        <begin position="17"/>
        <end position="26"/>
    </location>
</feature>